<dbReference type="Proteomes" id="UP001177021">
    <property type="component" value="Unassembled WGS sequence"/>
</dbReference>
<evidence type="ECO:0000313" key="2">
    <source>
        <dbReference type="Proteomes" id="UP001177021"/>
    </source>
</evidence>
<keyword evidence="2" id="KW-1185">Reference proteome</keyword>
<protein>
    <submittedName>
        <fullName evidence="1">Uncharacterized protein</fullName>
    </submittedName>
</protein>
<name>A0ACB0KJL0_TRIPR</name>
<accession>A0ACB0KJL0</accession>
<gene>
    <name evidence="1" type="ORF">MILVUS5_LOCUS22788</name>
</gene>
<reference evidence="1" key="1">
    <citation type="submission" date="2023-10" db="EMBL/GenBank/DDBJ databases">
        <authorList>
            <person name="Rodriguez Cubillos JULIANA M."/>
            <person name="De Vega J."/>
        </authorList>
    </citation>
    <scope>NUCLEOTIDE SEQUENCE</scope>
</reference>
<proteinExistence type="predicted"/>
<comment type="caution">
    <text evidence="1">The sequence shown here is derived from an EMBL/GenBank/DDBJ whole genome shotgun (WGS) entry which is preliminary data.</text>
</comment>
<evidence type="ECO:0000313" key="1">
    <source>
        <dbReference type="EMBL" id="CAJ2655938.1"/>
    </source>
</evidence>
<sequence length="222" mass="25934">MNPSETMKLLRKKLPLPIIITTICVLIFTIVLYAERLSFISSTSIFKSKTCPRKHTKPKFNERNIEDVVFNASWMDDRFDFDSEECNVANGKWVFNHSIKPLYSDKSCPYIDKQFSCVKNGRNDSDYLHWEWQPEDCTLPQFNPEIALKKLQGKRLLFVGDSLQRNQWESFVCLVQGIIPRKKKSMKRGRVHSVFKAKVIEFEFPIVQKGHMSQSCNSDFLV</sequence>
<organism evidence="1 2">
    <name type="scientific">Trifolium pratense</name>
    <name type="common">Red clover</name>
    <dbReference type="NCBI Taxonomy" id="57577"/>
    <lineage>
        <taxon>Eukaryota</taxon>
        <taxon>Viridiplantae</taxon>
        <taxon>Streptophyta</taxon>
        <taxon>Embryophyta</taxon>
        <taxon>Tracheophyta</taxon>
        <taxon>Spermatophyta</taxon>
        <taxon>Magnoliopsida</taxon>
        <taxon>eudicotyledons</taxon>
        <taxon>Gunneridae</taxon>
        <taxon>Pentapetalae</taxon>
        <taxon>rosids</taxon>
        <taxon>fabids</taxon>
        <taxon>Fabales</taxon>
        <taxon>Fabaceae</taxon>
        <taxon>Papilionoideae</taxon>
        <taxon>50 kb inversion clade</taxon>
        <taxon>NPAAA clade</taxon>
        <taxon>Hologalegina</taxon>
        <taxon>IRL clade</taxon>
        <taxon>Trifolieae</taxon>
        <taxon>Trifolium</taxon>
    </lineage>
</organism>
<dbReference type="EMBL" id="CASHSV030000206">
    <property type="protein sequence ID" value="CAJ2655938.1"/>
    <property type="molecule type" value="Genomic_DNA"/>
</dbReference>